<dbReference type="EC" id="1.1.99.2" evidence="7"/>
<protein>
    <recommendedName>
        <fullName evidence="8">L-2-hydroxyglutarate dehydrogenase, mitochondrial</fullName>
        <ecNumber evidence="7">1.1.99.2</ecNumber>
    </recommendedName>
</protein>
<dbReference type="PANTHER" id="PTHR43104:SF2">
    <property type="entry name" value="L-2-HYDROXYGLUTARATE DEHYDROGENASE, MITOCHONDRIAL"/>
    <property type="match status" value="1"/>
</dbReference>
<evidence type="ECO:0000259" key="9">
    <source>
        <dbReference type="Pfam" id="PF01266"/>
    </source>
</evidence>
<comment type="catalytic activity">
    <reaction evidence="5">
        <text>(S)-2-hydroxyglutarate + A = 2-oxoglutarate + AH2</text>
        <dbReference type="Rhea" id="RHEA:21252"/>
        <dbReference type="ChEBI" id="CHEBI:13193"/>
        <dbReference type="ChEBI" id="CHEBI:16782"/>
        <dbReference type="ChEBI" id="CHEBI:16810"/>
        <dbReference type="ChEBI" id="CHEBI:17499"/>
        <dbReference type="EC" id="1.1.99.2"/>
    </reaction>
</comment>
<comment type="cofactor">
    <cofactor evidence="1">
        <name>FAD</name>
        <dbReference type="ChEBI" id="CHEBI:57692"/>
    </cofactor>
</comment>
<evidence type="ECO:0000256" key="8">
    <source>
        <dbReference type="ARBA" id="ARBA00041137"/>
    </source>
</evidence>
<organism evidence="10">
    <name type="scientific">Scolopendra viridis</name>
    <name type="common">Giant centipede</name>
    <dbReference type="NCBI Taxonomy" id="118503"/>
    <lineage>
        <taxon>Eukaryota</taxon>
        <taxon>Metazoa</taxon>
        <taxon>Ecdysozoa</taxon>
        <taxon>Arthropoda</taxon>
        <taxon>Myriapoda</taxon>
        <taxon>Chilopoda</taxon>
        <taxon>Pleurostigmophora</taxon>
        <taxon>Scolopendromorpha</taxon>
        <taxon>Scolopendridae</taxon>
        <taxon>Scolopendra</taxon>
    </lineage>
</organism>
<evidence type="ECO:0000256" key="3">
    <source>
        <dbReference type="ARBA" id="ARBA00022827"/>
    </source>
</evidence>
<dbReference type="SUPFAM" id="SSF51905">
    <property type="entry name" value="FAD/NAD(P)-binding domain"/>
    <property type="match status" value="1"/>
</dbReference>
<keyword evidence="2" id="KW-0285">Flavoprotein</keyword>
<dbReference type="Pfam" id="PF01266">
    <property type="entry name" value="DAO"/>
    <property type="match status" value="1"/>
</dbReference>
<evidence type="ECO:0000256" key="1">
    <source>
        <dbReference type="ARBA" id="ARBA00001974"/>
    </source>
</evidence>
<evidence type="ECO:0000256" key="6">
    <source>
        <dbReference type="ARBA" id="ARBA00037941"/>
    </source>
</evidence>
<evidence type="ECO:0000256" key="7">
    <source>
        <dbReference type="ARBA" id="ARBA00038878"/>
    </source>
</evidence>
<feature type="domain" description="FAD dependent oxidoreductase" evidence="9">
    <location>
        <begin position="72"/>
        <end position="477"/>
    </location>
</feature>
<accession>A0A4D5R9M4</accession>
<dbReference type="InterPro" id="IPR006076">
    <property type="entry name" value="FAD-dep_OxRdtase"/>
</dbReference>
<dbReference type="PANTHER" id="PTHR43104">
    <property type="entry name" value="L-2-HYDROXYGLUTARATE DEHYDROGENASE, MITOCHONDRIAL"/>
    <property type="match status" value="1"/>
</dbReference>
<name>A0A4D5R9M4_SCOVI</name>
<evidence type="ECO:0000256" key="5">
    <source>
        <dbReference type="ARBA" id="ARBA00036066"/>
    </source>
</evidence>
<reference evidence="10" key="1">
    <citation type="journal article" date="2018" name="Toxicon">
        <title>Venom-gland transcriptomics and venom proteomics of the giant Florida blue centipede, Scolopendra viridis.</title>
        <authorList>
            <person name="Ward M.J."/>
            <person name="Rokyta D.R."/>
        </authorList>
    </citation>
    <scope>NUCLEOTIDE SEQUENCE</scope>
    <source>
        <tissue evidence="10">Venom gland</tissue>
    </source>
</reference>
<evidence type="ECO:0000256" key="2">
    <source>
        <dbReference type="ARBA" id="ARBA00022630"/>
    </source>
</evidence>
<dbReference type="InterPro" id="IPR036188">
    <property type="entry name" value="FAD/NAD-bd_sf"/>
</dbReference>
<sequence length="485" mass="54817">MATKWQRILKDASRFRFCNRRLQPYLKYDDSSRPTSYINYESSLFIRGCQTDVPAEGSEVITSIKKRPIEYDVIIVGGGIVGLATARELILRHPKVKFAVVEKENRVAAHQSGHNSGVIHCGIYYTPGSLKAKLCVRGLELSYKYFDEHNIPYKRCGKLIVAVDDKEVARLETLYERGLKNNVKGLEIVGAEKIKEIEPHCVGKKAIWCPNTGIVDWEGVTKSYARDFQEKGGKIYLSFEAANFEIEKEGQTGRKEGKKYPILLTGTKEQELRCRYVVTCGGLQSDRLAELTGCDPAPRIVPFRGEYLLLNPNKRYLVRGNIYPVPDPNFPFLGVHFTPRMNEEVWLGPNAVLAFKREGYKFSDYDTTDFLDALKFKGFQRLMMSYFSFGMGEMMRSFFMSAQVRQLRRFVPELTTADVSRGPAGVRAQAMSLDGKLVDDFVFDGGKGELGKRMLHVRNAPSPAATSSLSIAEMIADEVNKKFKL</sequence>
<proteinExistence type="inferred from homology"/>
<comment type="similarity">
    <text evidence="6">Belongs to the L2HGDH family.</text>
</comment>
<dbReference type="Gene3D" id="3.50.50.60">
    <property type="entry name" value="FAD/NAD(P)-binding domain"/>
    <property type="match status" value="1"/>
</dbReference>
<dbReference type="Gene3D" id="3.30.9.10">
    <property type="entry name" value="D-Amino Acid Oxidase, subunit A, domain 2"/>
    <property type="match status" value="1"/>
</dbReference>
<dbReference type="AlphaFoldDB" id="A0A4D5R9M4"/>
<evidence type="ECO:0000256" key="4">
    <source>
        <dbReference type="ARBA" id="ARBA00023002"/>
    </source>
</evidence>
<dbReference type="NCBIfam" id="NF008726">
    <property type="entry name" value="PRK11728.1"/>
    <property type="match status" value="1"/>
</dbReference>
<keyword evidence="4" id="KW-0560">Oxidoreductase</keyword>
<dbReference type="EMBL" id="GGNE01000220">
    <property type="protein sequence ID" value="MIC88761.1"/>
    <property type="molecule type" value="Transcribed_RNA"/>
</dbReference>
<keyword evidence="3" id="KW-0274">FAD</keyword>
<dbReference type="GO" id="GO:0047545">
    <property type="term" value="F:(S)-2-hydroxyglutarate dehydrogenase activity"/>
    <property type="evidence" value="ECO:0007669"/>
    <property type="project" value="UniProtKB-EC"/>
</dbReference>
<evidence type="ECO:0000313" key="10">
    <source>
        <dbReference type="EMBL" id="MIC88761.1"/>
    </source>
</evidence>